<accession>A0A6P0BE95</accession>
<proteinExistence type="predicted"/>
<sequence length="143" mass="15593">MMEKIHLFIILFLLNKIFKSILSGQKVKFVWTIGIFLALIQQKGTALRGPRKSAVKPSRNRFEEDQKNDLPARQAGGEVQASIGFPHHFAAPGVAAGKARSSAAGVRLRVRRAFGIGIADGPPRGVGCCLRHTNCLFQIEDSA</sequence>
<dbReference type="RefSeq" id="WP_164578347.1">
    <property type="nucleotide sequence ID" value="NZ_CAXURF020000001.1"/>
</dbReference>
<feature type="region of interest" description="Disordered" evidence="1">
    <location>
        <begin position="50"/>
        <end position="71"/>
    </location>
</feature>
<dbReference type="EMBL" id="WUEZ01000035">
    <property type="protein sequence ID" value="NEI37466.1"/>
    <property type="molecule type" value="Genomic_DNA"/>
</dbReference>
<dbReference type="Proteomes" id="UP000471560">
    <property type="component" value="Unassembled WGS sequence"/>
</dbReference>
<name>A0A6P0BE95_RHILE</name>
<organism evidence="2 3">
    <name type="scientific">Rhizobium leguminosarum</name>
    <dbReference type="NCBI Taxonomy" id="384"/>
    <lineage>
        <taxon>Bacteria</taxon>
        <taxon>Pseudomonadati</taxon>
        <taxon>Pseudomonadota</taxon>
        <taxon>Alphaproteobacteria</taxon>
        <taxon>Hyphomicrobiales</taxon>
        <taxon>Rhizobiaceae</taxon>
        <taxon>Rhizobium/Agrobacterium group</taxon>
        <taxon>Rhizobium</taxon>
    </lineage>
</organism>
<dbReference type="AlphaFoldDB" id="A0A6P0BE95"/>
<evidence type="ECO:0000313" key="3">
    <source>
        <dbReference type="Proteomes" id="UP000471560"/>
    </source>
</evidence>
<evidence type="ECO:0000256" key="1">
    <source>
        <dbReference type="SAM" id="MobiDB-lite"/>
    </source>
</evidence>
<gene>
    <name evidence="2" type="ORF">GR204_26435</name>
</gene>
<feature type="compositionally biased region" description="Basic and acidic residues" evidence="1">
    <location>
        <begin position="60"/>
        <end position="70"/>
    </location>
</feature>
<comment type="caution">
    <text evidence="2">The sequence shown here is derived from an EMBL/GenBank/DDBJ whole genome shotgun (WGS) entry which is preliminary data.</text>
</comment>
<reference evidence="2 3" key="1">
    <citation type="submission" date="2019-12" db="EMBL/GenBank/DDBJ databases">
        <title>Rhizobium genotypes associated with high levels of biological nitrogen fixation by grain legumes in a temperate-maritime cropping system.</title>
        <authorList>
            <person name="Maluk M."/>
            <person name="Francesc Ferrando Molina F."/>
            <person name="Lopez Del Egido L."/>
            <person name="Lafos M."/>
            <person name="Langarica-Fuentes A."/>
            <person name="Gebre Yohannes G."/>
            <person name="Young M.W."/>
            <person name="Martin P."/>
            <person name="Gantlett R."/>
            <person name="Kenicer G."/>
            <person name="Hawes C."/>
            <person name="Begg G.S."/>
            <person name="Quilliam R.S."/>
            <person name="Squire G.R."/>
            <person name="Poole P.S."/>
            <person name="Young P.W."/>
            <person name="Iannetta P.M."/>
            <person name="James E.K."/>
        </authorList>
    </citation>
    <scope>NUCLEOTIDE SEQUENCE [LARGE SCALE GENOMIC DNA]</scope>
    <source>
        <strain evidence="2 3">JHI1096</strain>
    </source>
</reference>
<evidence type="ECO:0000313" key="2">
    <source>
        <dbReference type="EMBL" id="NEI37466.1"/>
    </source>
</evidence>
<protein>
    <submittedName>
        <fullName evidence="2">Uncharacterized protein</fullName>
    </submittedName>
</protein>